<dbReference type="EMBL" id="NRQW01000240">
    <property type="protein sequence ID" value="PLZ90218.1"/>
    <property type="molecule type" value="Genomic_DNA"/>
</dbReference>
<dbReference type="AlphaFoldDB" id="A0A2N6K3P7"/>
<sequence>MFNRPFERELLDGEISLLGQPTKLPRHLQKLADQEQGRRDIWELPSEESPRHHHVPKQKLKRFWILGLRF</sequence>
<proteinExistence type="predicted"/>
<comment type="caution">
    <text evidence="1">The sequence shown here is derived from an EMBL/GenBank/DDBJ whole genome shotgun (WGS) entry which is preliminary data.</text>
</comment>
<dbReference type="RefSeq" id="WP_016867777.1">
    <property type="nucleotide sequence ID" value="NZ_CAWNVR010000335.1"/>
</dbReference>
<name>A0A2N6K3P7_FISMU</name>
<accession>A0A2N6K3P7</accession>
<keyword evidence="2" id="KW-1185">Reference proteome</keyword>
<protein>
    <submittedName>
        <fullName evidence="1">Uncharacterized protein</fullName>
    </submittedName>
</protein>
<gene>
    <name evidence="1" type="ORF">CEN44_11285</name>
</gene>
<organism evidence="1 2">
    <name type="scientific">Fischerella muscicola CCMEE 5323</name>
    <dbReference type="NCBI Taxonomy" id="2019572"/>
    <lineage>
        <taxon>Bacteria</taxon>
        <taxon>Bacillati</taxon>
        <taxon>Cyanobacteriota</taxon>
        <taxon>Cyanophyceae</taxon>
        <taxon>Nostocales</taxon>
        <taxon>Hapalosiphonaceae</taxon>
        <taxon>Fischerella</taxon>
    </lineage>
</organism>
<reference evidence="1 2" key="1">
    <citation type="submission" date="2017-08" db="EMBL/GenBank/DDBJ databases">
        <title>Genomes of Fischerella (Mastigocladus) sp. strains.</title>
        <authorList>
            <person name="Miller S.R."/>
        </authorList>
    </citation>
    <scope>NUCLEOTIDE SEQUENCE [LARGE SCALE GENOMIC DNA]</scope>
    <source>
        <strain evidence="1 2">CCMEE 5323</strain>
    </source>
</reference>
<evidence type="ECO:0000313" key="2">
    <source>
        <dbReference type="Proteomes" id="UP000235036"/>
    </source>
</evidence>
<dbReference type="Proteomes" id="UP000235036">
    <property type="component" value="Unassembled WGS sequence"/>
</dbReference>
<evidence type="ECO:0000313" key="1">
    <source>
        <dbReference type="EMBL" id="PLZ90218.1"/>
    </source>
</evidence>